<dbReference type="KEGG" id="vg:2741822"/>
<sequence>MSTADKTVEYVCFSKHLTSKVEHELLFSFKQRKFLKPYKPDKYDGKLYYRLLPGNYLKFSLHALKKSDYARFSLVHVYISPNGEVEEKEVYSVELSYSKFREIAIEFDVPYQLKEFVRMEPEYHRVAKVDESNYPAVEDTLTIANNIMKYLERKVTSQ</sequence>
<reference evidence="1 2" key="2">
    <citation type="journal article" date="2004" name="J. Virol.">
        <title>Comparative genomic analysis of hyperthermophilic archaeal Fuselloviridae viruses.</title>
        <authorList>
            <person name="Wiedenheft B."/>
            <person name="Stedman K."/>
            <person name="Roberto F."/>
            <person name="Willits D."/>
            <person name="Gleske A.K."/>
            <person name="Zoeller L."/>
            <person name="Snyder J."/>
            <person name="Douglas T."/>
            <person name="Young M."/>
        </authorList>
    </citation>
    <scope>NUCLEOTIDE SEQUENCE</scope>
</reference>
<dbReference type="Proteomes" id="UP000001247">
    <property type="component" value="Segment"/>
</dbReference>
<name>Q6TRU4_9VIRU</name>
<protein>
    <submittedName>
        <fullName evidence="1">ORF A158</fullName>
    </submittedName>
</protein>
<keyword evidence="2" id="KW-1185">Reference proteome</keyword>
<dbReference type="GeneID" id="2741822"/>
<dbReference type="RefSeq" id="NP_963945.1">
    <property type="nucleotide sequence ID" value="NC_005360.1"/>
</dbReference>
<dbReference type="Gene3D" id="2.60.40.2930">
    <property type="match status" value="1"/>
</dbReference>
<reference evidence="1 2" key="1">
    <citation type="journal article" date="2001" name="Proc. Natl. Acad. Sci. U.S.A.">
        <title>Viruses from extreme thermal environments.</title>
        <authorList>
            <person name="Rice G."/>
            <person name="Stedman K."/>
            <person name="Snyder J."/>
            <person name="Wiedenheft B."/>
            <person name="Willits D."/>
            <person name="Brumfield S."/>
            <person name="McDermott T."/>
            <person name="Young M.J."/>
        </authorList>
    </citation>
    <scope>NUCLEOTIDE SEQUENCE</scope>
</reference>
<dbReference type="Pfam" id="PF11646">
    <property type="entry name" value="DUF3258"/>
    <property type="match status" value="1"/>
</dbReference>
<evidence type="ECO:0000313" key="1">
    <source>
        <dbReference type="EMBL" id="AAR27917.1"/>
    </source>
</evidence>
<organism evidence="1 2">
    <name type="scientific">Sulfolobus virus Ragged Hills</name>
    <dbReference type="NCBI Taxonomy" id="256994"/>
    <lineage>
        <taxon>Viruses</taxon>
        <taxon>Viruses incertae sedis</taxon>
        <taxon>Fuselloviridae</taxon>
        <taxon>Alphafusellovirus</taxon>
        <taxon>Alphafusellovirus yellowstonense</taxon>
        <taxon>Sulfolobus spindle-shaped virus 8</taxon>
    </lineage>
</organism>
<dbReference type="InterPro" id="IPR021672">
    <property type="entry name" value="DUF3258"/>
</dbReference>
<evidence type="ECO:0000313" key="2">
    <source>
        <dbReference type="Proteomes" id="UP000001247"/>
    </source>
</evidence>
<accession>Q6TRU4</accession>
<dbReference type="OrthoDB" id="34275at10239"/>
<dbReference type="EMBL" id="AY388628">
    <property type="protein sequence ID" value="AAR27917.1"/>
    <property type="molecule type" value="Genomic_DNA"/>
</dbReference>
<proteinExistence type="predicted"/>